<dbReference type="InterPro" id="IPR029016">
    <property type="entry name" value="GAF-like_dom_sf"/>
</dbReference>
<organism evidence="3 4">
    <name type="scientific">Streptomyces plicatus</name>
    <dbReference type="NCBI Taxonomy" id="1922"/>
    <lineage>
        <taxon>Bacteria</taxon>
        <taxon>Bacillati</taxon>
        <taxon>Actinomycetota</taxon>
        <taxon>Actinomycetes</taxon>
        <taxon>Kitasatosporales</taxon>
        <taxon>Streptomycetaceae</taxon>
        <taxon>Streptomyces</taxon>
        <taxon>Streptomyces rochei group</taxon>
    </lineage>
</organism>
<dbReference type="EMBL" id="JBHSUW010000001">
    <property type="protein sequence ID" value="MFC6503457.1"/>
    <property type="molecule type" value="Genomic_DNA"/>
</dbReference>
<dbReference type="InterPro" id="IPR001932">
    <property type="entry name" value="PPM-type_phosphatase-like_dom"/>
</dbReference>
<evidence type="ECO:0000259" key="2">
    <source>
        <dbReference type="PROSITE" id="PS50113"/>
    </source>
</evidence>
<proteinExistence type="predicted"/>
<reference evidence="4" key="1">
    <citation type="journal article" date="2019" name="Int. J. Syst. Evol. Microbiol.">
        <title>The Global Catalogue of Microorganisms (GCM) 10K type strain sequencing project: providing services to taxonomists for standard genome sequencing and annotation.</title>
        <authorList>
            <consortium name="The Broad Institute Genomics Platform"/>
            <consortium name="The Broad Institute Genome Sequencing Center for Infectious Disease"/>
            <person name="Wu L."/>
            <person name="Ma J."/>
        </authorList>
    </citation>
    <scope>NUCLEOTIDE SEQUENCE [LARGE SCALE GENOMIC DNA]</scope>
    <source>
        <strain evidence="4">JCM 4504</strain>
    </source>
</reference>
<comment type="caution">
    <text evidence="3">The sequence shown here is derived from an EMBL/GenBank/DDBJ whole genome shotgun (WGS) entry which is preliminary data.</text>
</comment>
<dbReference type="PANTHER" id="PTHR43156">
    <property type="entry name" value="STAGE II SPORULATION PROTEIN E-RELATED"/>
    <property type="match status" value="1"/>
</dbReference>
<dbReference type="Pfam" id="PF08448">
    <property type="entry name" value="PAS_4"/>
    <property type="match status" value="1"/>
</dbReference>
<dbReference type="InterPro" id="IPR000014">
    <property type="entry name" value="PAS"/>
</dbReference>
<evidence type="ECO:0000313" key="4">
    <source>
        <dbReference type="Proteomes" id="UP001596321"/>
    </source>
</evidence>
<dbReference type="SUPFAM" id="SSF55785">
    <property type="entry name" value="PYP-like sensor domain (PAS domain)"/>
    <property type="match status" value="1"/>
</dbReference>
<dbReference type="InterPro" id="IPR003594">
    <property type="entry name" value="HATPase_dom"/>
</dbReference>
<dbReference type="Gene3D" id="3.30.565.10">
    <property type="entry name" value="Histidine kinase-like ATPase, C-terminal domain"/>
    <property type="match status" value="1"/>
</dbReference>
<dbReference type="Proteomes" id="UP001596321">
    <property type="component" value="Unassembled WGS sequence"/>
</dbReference>
<dbReference type="InterPro" id="IPR000700">
    <property type="entry name" value="PAS-assoc_C"/>
</dbReference>
<sequence>MTGGPVDDAAVLSALFADSPQGLFVFDAEQKVTRYNPAGRGVRNLPAEEVVGHGVEEFAPGFEGGELRALIDEVLASGEPLRSRLVRGRSPSEPHRTLAVEVSLFPLRGPGDGVPGLVGVVEDVTERQAAADRLAVLSAVHATVGSTLEARTTADELVRALVPGFADVACVDLLDDGPDGAVRRTGPVPSAVPLRRVSSAPADARLSRKNGDSRPFPFLTPFTQALNDGQARLVPVSADASWLAADPDGFAPLLVEHVHSMIVAPLTARDSVLGLLTLYRDRPDPFEEADLDVARQAAATAAAHLDNANSYCREHTVAAALQRRLQPGVTPRLSAVETAHVYLPEGAGGGWFDVVPLSGTRVALVVGDVAGHGIEAAATMGQLRVALRTLALQDLETDELLTHLDEVAAQLTAAGAPTATTHVATCAITVYDPVSRQCTAIRAGHPAPVVVDPEGSPLTVDVPEGPPLGTGGGRAFTPAVFEVEPGSLLAHFTSGLLAAAGEDGAAARLHLEHVLAPAGRPLQELCDTAVYRMAPSPRDDAVLLLARTHALAPEQVADWTLPADPSVVGTARRLVGQQLAVWGLDEAVPTTELIVSELVTNAIRYGRGPVRLRLVRDRGRLLCEVTDTNSASPHLRHARASDEGGRGLFIVMRLSSHWGVRHGRRDKTIWSEQRLDGERPDATDLFDDVVDLADE</sequence>
<dbReference type="Pfam" id="PF13185">
    <property type="entry name" value="GAF_2"/>
    <property type="match status" value="1"/>
</dbReference>
<dbReference type="Pfam" id="PF13581">
    <property type="entry name" value="HATPase_c_2"/>
    <property type="match status" value="1"/>
</dbReference>
<dbReference type="InterPro" id="IPR036890">
    <property type="entry name" value="HATPase_C_sf"/>
</dbReference>
<dbReference type="PROSITE" id="PS50113">
    <property type="entry name" value="PAC"/>
    <property type="match status" value="1"/>
</dbReference>
<dbReference type="Gene3D" id="3.30.450.40">
    <property type="match status" value="1"/>
</dbReference>
<accession>A0ABW1XZP3</accession>
<dbReference type="SUPFAM" id="SSF55874">
    <property type="entry name" value="ATPase domain of HSP90 chaperone/DNA topoisomerase II/histidine kinase"/>
    <property type="match status" value="1"/>
</dbReference>
<evidence type="ECO:0000313" key="3">
    <source>
        <dbReference type="EMBL" id="MFC6503457.1"/>
    </source>
</evidence>
<dbReference type="InterPro" id="IPR052016">
    <property type="entry name" value="Bact_Sigma-Reg"/>
</dbReference>
<gene>
    <name evidence="3" type="ORF">ACFQFF_18565</name>
</gene>
<dbReference type="SMART" id="SM00331">
    <property type="entry name" value="PP2C_SIG"/>
    <property type="match status" value="1"/>
</dbReference>
<dbReference type="SUPFAM" id="SSF55781">
    <property type="entry name" value="GAF domain-like"/>
    <property type="match status" value="1"/>
</dbReference>
<feature type="domain" description="PAC" evidence="2">
    <location>
        <begin position="79"/>
        <end position="136"/>
    </location>
</feature>
<protein>
    <submittedName>
        <fullName evidence="3">SpoIIE family protein phosphatase</fullName>
    </submittedName>
</protein>
<keyword evidence="4" id="KW-1185">Reference proteome</keyword>
<dbReference type="Pfam" id="PF07228">
    <property type="entry name" value="SpoIIE"/>
    <property type="match status" value="1"/>
</dbReference>
<dbReference type="PANTHER" id="PTHR43156:SF2">
    <property type="entry name" value="STAGE II SPORULATION PROTEIN E"/>
    <property type="match status" value="1"/>
</dbReference>
<dbReference type="SMART" id="SM00065">
    <property type="entry name" value="GAF"/>
    <property type="match status" value="1"/>
</dbReference>
<evidence type="ECO:0000256" key="1">
    <source>
        <dbReference type="ARBA" id="ARBA00022801"/>
    </source>
</evidence>
<dbReference type="NCBIfam" id="TIGR00229">
    <property type="entry name" value="sensory_box"/>
    <property type="match status" value="1"/>
</dbReference>
<dbReference type="Gene3D" id="3.60.40.10">
    <property type="entry name" value="PPM-type phosphatase domain"/>
    <property type="match status" value="1"/>
</dbReference>
<name>A0ABW1XZP3_STRPL</name>
<dbReference type="InterPro" id="IPR036457">
    <property type="entry name" value="PPM-type-like_dom_sf"/>
</dbReference>
<keyword evidence="1" id="KW-0378">Hydrolase</keyword>
<dbReference type="Gene3D" id="3.30.450.20">
    <property type="entry name" value="PAS domain"/>
    <property type="match status" value="1"/>
</dbReference>
<dbReference type="InterPro" id="IPR003018">
    <property type="entry name" value="GAF"/>
</dbReference>
<dbReference type="CDD" id="cd16936">
    <property type="entry name" value="HATPase_RsbW-like"/>
    <property type="match status" value="1"/>
</dbReference>
<dbReference type="InterPro" id="IPR013656">
    <property type="entry name" value="PAS_4"/>
</dbReference>
<dbReference type="CDD" id="cd00130">
    <property type="entry name" value="PAS"/>
    <property type="match status" value="1"/>
</dbReference>
<dbReference type="RefSeq" id="WP_193449325.1">
    <property type="nucleotide sequence ID" value="NZ_BMUJ01000005.1"/>
</dbReference>
<dbReference type="SMART" id="SM00091">
    <property type="entry name" value="PAS"/>
    <property type="match status" value="1"/>
</dbReference>
<dbReference type="InterPro" id="IPR035965">
    <property type="entry name" value="PAS-like_dom_sf"/>
</dbReference>